<reference evidence="4" key="1">
    <citation type="journal article" date="2019" name="Int. J. Syst. Evol. Microbiol.">
        <title>The Global Catalogue of Microorganisms (GCM) 10K type strain sequencing project: providing services to taxonomists for standard genome sequencing and annotation.</title>
        <authorList>
            <consortium name="The Broad Institute Genomics Platform"/>
            <consortium name="The Broad Institute Genome Sequencing Center for Infectious Disease"/>
            <person name="Wu L."/>
            <person name="Ma J."/>
        </authorList>
    </citation>
    <scope>NUCLEOTIDE SEQUENCE [LARGE SCALE GENOMIC DNA]</scope>
    <source>
        <strain evidence="4">JCM 3369</strain>
    </source>
</reference>
<feature type="domain" description="Activator of Hsp90 ATPase homologue 1/2-like C-terminal" evidence="2">
    <location>
        <begin position="27"/>
        <end position="156"/>
    </location>
</feature>
<evidence type="ECO:0000313" key="4">
    <source>
        <dbReference type="Proteomes" id="UP001597327"/>
    </source>
</evidence>
<sequence length="303" mass="33077">MTQQSAAVEALSSERFATLTLERDFAAPASVVWQIWTSPAARLLWAPPYPAVTVDFLEADTRVGGREVSRCSAEGHPDMLCDVRWLDLAPELRSISSEVMTCDGVIQSAALITADLQARDTGTRLTLTIQISALDSEMTGGYRAGYGACLGNMASMADRTMILQRRIPAPRDIVWGTWVNPDTLPQWWGPDGFSCRTTRIDLSTGGEWLFDMIGPDGTVYPNHHLYTLVSAPDLLSYTLLWGENGPKHADAWASFEAQPDGSTRVTLGMIFTTEAEYQTARGFGAVELGHQTLAKLEAFIAAT</sequence>
<dbReference type="SUPFAM" id="SSF55961">
    <property type="entry name" value="Bet v1-like"/>
    <property type="match status" value="2"/>
</dbReference>
<proteinExistence type="inferred from homology"/>
<organism evidence="3 4">
    <name type="scientific">Roseibium aestuarii</name>
    <dbReference type="NCBI Taxonomy" id="2600299"/>
    <lineage>
        <taxon>Bacteria</taxon>
        <taxon>Pseudomonadati</taxon>
        <taxon>Pseudomonadota</taxon>
        <taxon>Alphaproteobacteria</taxon>
        <taxon>Hyphomicrobiales</taxon>
        <taxon>Stappiaceae</taxon>
        <taxon>Roseibium</taxon>
    </lineage>
</organism>
<dbReference type="Pfam" id="PF08327">
    <property type="entry name" value="AHSA1"/>
    <property type="match status" value="2"/>
</dbReference>
<dbReference type="RefSeq" id="WP_149893742.1">
    <property type="nucleotide sequence ID" value="NZ_JBHUFA010000002.1"/>
</dbReference>
<name>A0ABW4JW53_9HYPH</name>
<dbReference type="Gene3D" id="3.30.530.20">
    <property type="match status" value="2"/>
</dbReference>
<accession>A0ABW4JW53</accession>
<comment type="similarity">
    <text evidence="1">Belongs to the AHA1 family.</text>
</comment>
<dbReference type="InterPro" id="IPR023393">
    <property type="entry name" value="START-like_dom_sf"/>
</dbReference>
<evidence type="ECO:0000313" key="3">
    <source>
        <dbReference type="EMBL" id="MFD1695767.1"/>
    </source>
</evidence>
<dbReference type="Proteomes" id="UP001597327">
    <property type="component" value="Unassembled WGS sequence"/>
</dbReference>
<gene>
    <name evidence="3" type="ORF">ACFSC7_09605</name>
</gene>
<evidence type="ECO:0000259" key="2">
    <source>
        <dbReference type="Pfam" id="PF08327"/>
    </source>
</evidence>
<comment type="caution">
    <text evidence="3">The sequence shown here is derived from an EMBL/GenBank/DDBJ whole genome shotgun (WGS) entry which is preliminary data.</text>
</comment>
<dbReference type="EMBL" id="JBHUFA010000002">
    <property type="protein sequence ID" value="MFD1695767.1"/>
    <property type="molecule type" value="Genomic_DNA"/>
</dbReference>
<evidence type="ECO:0000256" key="1">
    <source>
        <dbReference type="ARBA" id="ARBA00006817"/>
    </source>
</evidence>
<keyword evidence="4" id="KW-1185">Reference proteome</keyword>
<feature type="domain" description="Activator of Hsp90 ATPase homologue 1/2-like C-terminal" evidence="2">
    <location>
        <begin position="169"/>
        <end position="299"/>
    </location>
</feature>
<dbReference type="InterPro" id="IPR013538">
    <property type="entry name" value="ASHA1/2-like_C"/>
</dbReference>
<protein>
    <submittedName>
        <fullName evidence="3">SRPBCC domain-containing protein</fullName>
    </submittedName>
</protein>